<feature type="compositionally biased region" description="Polar residues" evidence="2">
    <location>
        <begin position="650"/>
        <end position="663"/>
    </location>
</feature>
<dbReference type="OrthoDB" id="3647690at2759"/>
<sequence length="1630" mass="180087">MVRTRKEGIPSTVTPRTSLERKSKRKRKSQNQDSEPEVDRPSPARKRRKSDKKKEWWTIRRVIDEDHLINPRSGKIEHKVFVEWETDSDGETYPNEWVLHKDLNAEALRDWEKEKEKKERERIKRETQRCEKRSRRGLRDLTPRRGKAESPVISNRQQLQTLGASTQNRSRFDSAKQVVQPSGSSKIEPEGTFSEEPAPSFISASSLDTQSVSSGEFRRAPGQEVAIVLSKPDNFDPSEYQSVTTQDSSQRITELEDDDQRVTFASKLSKDTIPDSQDASEHWDYRDCESQPVAGPDHCSSSPEIPKDSSSVVEDRFEVGHQVGEAIQQKKSRTCESISDYRGTEVFRSVNAPAHLIENPENNRASADIGDYTGAIDHSDDEIEDSHGFGGSQNLERDSAEADSTTNGQTLEEDNPASIKGIRDTLPSENESFETANSGASRSWNCQDFPVSQDQHGQDSVSVNQGSGKGQQVVQDHVPETPSRFLLPKETLGKGQSGVERSALSHHHPAKDQHERIGSQFKKGDSTPQQFDKPTSYSVPKELSPSQGLFSSIKEIGIIVPDSQHHSSTSTKLNTITASALAFVSQEQATSIASQVETVPDSAATGSETIPSHQPDHFRPGILEKEILLDSSLPSTQSPHQVTGGAAPSLQGSPGPNRTQKPQIYYSQPQGLYDSLNTSSSLSSGVEIFNKAVQSISEKANVPRASSEPLASQEEGTKESRAAQVASQLSKSQFEKNIASRQTTSSNLGSLSPTGTAKISSARLRQPKIGVDSEEPEKPRSISENQGMERSASQPRGSAVDELRSYIDFGKDSVLTHAADSAEENPHGTPCEVTTEQDPVPGPRTGSLNAVVSSPEAVLRSQPIYSVDPWKPEALGTTPEAPVPSISPASIMANPHVSGGGSMQELIAGFESEPSITHSIWGPDVEDEVLPGTISPAVITRSIEPIESAHTLNFPNQDPMPNEVESPGHSITMGQVPVEQDSDVSSESSPQDDLPVQSVVTLPMQASRRPYYGEIIKDHKAEIQAFSRCFTGETPERPSEELVEKITDLFDRLFVICDYPQDVIGTDLETRPSSELAKYCCDANSKFSFLFELMTALDGKEKEILIVVRSQELMRLLFTLTEAAKIECSAESIDKHTKFASFARITLALATEKFDPFSFDVIVGYDFHYLGSSIARQLHSHTARKSPLELLLVTTYSIEHVRLRSLNNASELEIKNALLACTVSAARYLEEPERGYGEPPEVAELFANYIKGITDTLDWEPQRVPDDVLDIFENPGTQTQLLFTGDALYGTDLKRKHVNDADNGDAKRMRTLPLRDLPIDTNNPPMPIAIRRMLESVSPRVGSKEREAMISVPLVTLESIREQIDEYKRQTSQAGEVEVELKSHIGRLDRELKDHRKTLNRVELSNRAALQDRTVAEKERLRTEGIAAAAAKAAEKEKEKQQQRIDELEATIARLNENPESAKKEEALSEVKTQLHLSESKLKSALSDVDFMKSRYQDVDSQALRLTNENKSLKAQNEELKQKASENLLAIHAQNAAIERQGLLQQIANLQAQVQQRDAELHNTYQKLTSLANGRNTRGGSMPRSPRVPSGMSPRPSRAGFSASRGTSPTGPAQQFMGQPTGNVRWNHLQ</sequence>
<feature type="compositionally biased region" description="Polar residues" evidence="2">
    <location>
        <begin position="1604"/>
        <end position="1630"/>
    </location>
</feature>
<feature type="region of interest" description="Disordered" evidence="2">
    <location>
        <begin position="353"/>
        <end position="544"/>
    </location>
</feature>
<feature type="region of interest" description="Disordered" evidence="2">
    <location>
        <begin position="230"/>
        <end position="320"/>
    </location>
</feature>
<feature type="compositionally biased region" description="Polar residues" evidence="2">
    <location>
        <begin position="239"/>
        <end position="252"/>
    </location>
</feature>
<feature type="region of interest" description="Disordered" evidence="2">
    <location>
        <begin position="633"/>
        <end position="663"/>
    </location>
</feature>
<feature type="compositionally biased region" description="Low complexity" evidence="2">
    <location>
        <begin position="300"/>
        <end position="311"/>
    </location>
</feature>
<feature type="compositionally biased region" description="Polar residues" evidence="2">
    <location>
        <begin position="427"/>
        <end position="474"/>
    </location>
</feature>
<dbReference type="EMBL" id="PVQB02000340">
    <property type="protein sequence ID" value="KAF4338553.1"/>
    <property type="molecule type" value="Genomic_DNA"/>
</dbReference>
<reference evidence="3" key="2">
    <citation type="submission" date="2020-02" db="EMBL/GenBank/DDBJ databases">
        <title>Identification and distribution of gene clusters putatively required for synthesis of sphingolipid metabolism inhibitors in phylogenetically diverse species of the filamentous fungus Fusarium.</title>
        <authorList>
            <person name="Kim H.-S."/>
            <person name="Busman M."/>
            <person name="Brown D.W."/>
            <person name="Divon H."/>
            <person name="Uhlig S."/>
            <person name="Proctor R.H."/>
        </authorList>
    </citation>
    <scope>NUCLEOTIDE SEQUENCE</scope>
    <source>
        <strain evidence="3">NRRL 25174</strain>
    </source>
</reference>
<feature type="compositionally biased region" description="Low complexity" evidence="2">
    <location>
        <begin position="975"/>
        <end position="993"/>
    </location>
</feature>
<keyword evidence="1" id="KW-0175">Coiled coil</keyword>
<feature type="region of interest" description="Disordered" evidence="2">
    <location>
        <begin position="1"/>
        <end position="54"/>
    </location>
</feature>
<dbReference type="InterPro" id="IPR038609">
    <property type="entry name" value="HDA1_su2/3_sf"/>
</dbReference>
<feature type="coiled-coil region" evidence="1">
    <location>
        <begin position="1357"/>
        <end position="1465"/>
    </location>
</feature>
<feature type="compositionally biased region" description="Basic and acidic residues" evidence="2">
    <location>
        <begin position="268"/>
        <end position="289"/>
    </location>
</feature>
<feature type="compositionally biased region" description="Polar residues" evidence="2">
    <location>
        <begin position="1569"/>
        <end position="1579"/>
    </location>
</feature>
<protein>
    <recommendedName>
        <fullName evidence="5">Chromo domain-containing protein</fullName>
    </recommendedName>
</protein>
<feature type="compositionally biased region" description="Basic and acidic residues" evidence="2">
    <location>
        <begin position="113"/>
        <end position="148"/>
    </location>
</feature>
<dbReference type="Gene3D" id="3.40.50.12360">
    <property type="match status" value="1"/>
</dbReference>
<gene>
    <name evidence="3" type="ORF">FBEOM_7592</name>
</gene>
<feature type="compositionally biased region" description="Polar residues" evidence="2">
    <location>
        <begin position="526"/>
        <end position="544"/>
    </location>
</feature>
<feature type="coiled-coil region" evidence="1">
    <location>
        <begin position="1496"/>
        <end position="1560"/>
    </location>
</feature>
<feature type="compositionally biased region" description="Basic and acidic residues" evidence="2">
    <location>
        <begin position="510"/>
        <end position="525"/>
    </location>
</feature>
<evidence type="ECO:0000313" key="3">
    <source>
        <dbReference type="EMBL" id="KAF4338553.1"/>
    </source>
</evidence>
<keyword evidence="4" id="KW-1185">Reference proteome</keyword>
<feature type="region of interest" description="Disordered" evidence="2">
    <location>
        <begin position="820"/>
        <end position="842"/>
    </location>
</feature>
<evidence type="ECO:0000256" key="2">
    <source>
        <dbReference type="SAM" id="MobiDB-lite"/>
    </source>
</evidence>
<reference evidence="3" key="1">
    <citation type="journal article" date="2017" name="Mycologia">
        <title>Fusarium algeriense, sp. nov., a novel toxigenic crown rot pathogen of durum wheat from Algeria is nested in the Fusarium burgessii species complex.</title>
        <authorList>
            <person name="Laraba I."/>
            <person name="Keddad A."/>
            <person name="Boureghda H."/>
            <person name="Abdallah N."/>
            <person name="Vaughan M.M."/>
            <person name="Proctor R.H."/>
            <person name="Busman M."/>
            <person name="O'Donnell K."/>
        </authorList>
    </citation>
    <scope>NUCLEOTIDE SEQUENCE</scope>
    <source>
        <strain evidence="3">NRRL 25174</strain>
    </source>
</reference>
<evidence type="ECO:0000256" key="1">
    <source>
        <dbReference type="SAM" id="Coils"/>
    </source>
</evidence>
<evidence type="ECO:0000313" key="4">
    <source>
        <dbReference type="Proteomes" id="UP000730481"/>
    </source>
</evidence>
<feature type="compositionally biased region" description="Polar residues" evidence="2">
    <location>
        <begin position="782"/>
        <end position="796"/>
    </location>
</feature>
<feature type="region of interest" description="Disordered" evidence="2">
    <location>
        <begin position="951"/>
        <end position="994"/>
    </location>
</feature>
<name>A0A9P5AH30_9HYPO</name>
<dbReference type="Proteomes" id="UP000730481">
    <property type="component" value="Unassembled WGS sequence"/>
</dbReference>
<feature type="compositionally biased region" description="Polar residues" evidence="2">
    <location>
        <begin position="739"/>
        <end position="759"/>
    </location>
</feature>
<feature type="region of interest" description="Disordered" evidence="2">
    <location>
        <begin position="113"/>
        <end position="207"/>
    </location>
</feature>
<evidence type="ECO:0008006" key="5">
    <source>
        <dbReference type="Google" id="ProtNLM"/>
    </source>
</evidence>
<proteinExistence type="predicted"/>
<organism evidence="3 4">
    <name type="scientific">Fusarium beomiforme</name>
    <dbReference type="NCBI Taxonomy" id="44412"/>
    <lineage>
        <taxon>Eukaryota</taxon>
        <taxon>Fungi</taxon>
        <taxon>Dikarya</taxon>
        <taxon>Ascomycota</taxon>
        <taxon>Pezizomycotina</taxon>
        <taxon>Sordariomycetes</taxon>
        <taxon>Hypocreomycetidae</taxon>
        <taxon>Hypocreales</taxon>
        <taxon>Nectriaceae</taxon>
        <taxon>Fusarium</taxon>
        <taxon>Fusarium burgessii species complex</taxon>
    </lineage>
</organism>
<comment type="caution">
    <text evidence="3">The sequence shown here is derived from an EMBL/GenBank/DDBJ whole genome shotgun (WGS) entry which is preliminary data.</text>
</comment>
<feature type="region of interest" description="Disordered" evidence="2">
    <location>
        <begin position="1569"/>
        <end position="1630"/>
    </location>
</feature>
<feature type="compositionally biased region" description="Polar residues" evidence="2">
    <location>
        <begin position="152"/>
        <end position="169"/>
    </location>
</feature>
<feature type="region of interest" description="Disordered" evidence="2">
    <location>
        <begin position="697"/>
        <end position="800"/>
    </location>
</feature>
<accession>A0A9P5AH30</accession>